<dbReference type="AlphaFoldDB" id="A0A5N5E463"/>
<dbReference type="Proteomes" id="UP000325576">
    <property type="component" value="Unassembled WGS sequence"/>
</dbReference>
<reference evidence="2 3" key="1">
    <citation type="journal article" date="2017" name="Poromechanics V (2013)">
        <title>Genomic Characterization of the Arsenic-Tolerant Actinobacterium, &lt;i&gt;Rhodococcus erythropolis&lt;/i&gt; S43.</title>
        <authorList>
            <person name="Retamal-Morales G."/>
            <person name="Mehnert M."/>
            <person name="Schwabe R."/>
            <person name="Tischler D."/>
            <person name="Schloemann M."/>
            <person name="Levican G.J."/>
        </authorList>
    </citation>
    <scope>NUCLEOTIDE SEQUENCE [LARGE SCALE GENOMIC DNA]</scope>
    <source>
        <strain evidence="2 3">S43</strain>
    </source>
</reference>
<proteinExistence type="predicted"/>
<organism evidence="2 3">
    <name type="scientific">Rhodococcus erythropolis</name>
    <name type="common">Arthrobacter picolinophilus</name>
    <dbReference type="NCBI Taxonomy" id="1833"/>
    <lineage>
        <taxon>Bacteria</taxon>
        <taxon>Bacillati</taxon>
        <taxon>Actinomycetota</taxon>
        <taxon>Actinomycetes</taxon>
        <taxon>Mycobacteriales</taxon>
        <taxon>Nocardiaceae</taxon>
        <taxon>Rhodococcus</taxon>
        <taxon>Rhodococcus erythropolis group</taxon>
    </lineage>
</organism>
<evidence type="ECO:0000259" key="1">
    <source>
        <dbReference type="Pfam" id="PF14594"/>
    </source>
</evidence>
<accession>A0A5N5E463</accession>
<comment type="caution">
    <text evidence="2">The sequence shown here is derived from an EMBL/GenBank/DDBJ whole genome shotgun (WGS) entry which is preliminary data.</text>
</comment>
<evidence type="ECO:0000313" key="2">
    <source>
        <dbReference type="EMBL" id="KAB2584012.1"/>
    </source>
</evidence>
<dbReference type="Pfam" id="PF14594">
    <property type="entry name" value="Sipho_Gp37"/>
    <property type="match status" value="1"/>
</dbReference>
<evidence type="ECO:0000313" key="3">
    <source>
        <dbReference type="Proteomes" id="UP000325576"/>
    </source>
</evidence>
<dbReference type="EMBL" id="MRBO01000482">
    <property type="protein sequence ID" value="KAB2584012.1"/>
    <property type="molecule type" value="Genomic_DNA"/>
</dbReference>
<sequence>MTTMLSDAEFDELCEQTWDTGQLIREAHRAMARTPPLVRLWANPADPAQGLLLRGIAADSSSGKFPFKKNRAGTGTLKLRGDHFLARWLMTIPNNPAAKKNVVISVDHMGGRIRWSGLLKHWRFTKDKDGIRFLEATFVDDLQFLSYLLAPPNPALPLGLFQFPRVFTLLGPTIWAASMTIWLNLWRFQGNWWNLPDDPFDFSQWTEAHNMNTWQVIIKAPTFFNDPSLPTLLAARMDPIDKVIEDAIDDAQVVIRYRRIFTVDGEVSGVPGVNNPRNGVLELSLHDRSGYYEDTGTGTTGTVLDGFKRSIAQFASGFIETVDVFVSDDQTLTPPEYYLKKWFGVVPSHPWIVLRDSEWSNIEASDLSWGPAGPVQIVVGGQNEFADSAIELAIQAAGNMIGYFFLGGFSSAGDMAATVIMPLLRGTVLAWNNFKSGARAINLGWVHLMEMYQSGANNAWTISAVMAIRTGMLATADESASKMRMSAGAPYYPGLHMLTGDRVAHSIEGMTDSITTDPLFVNQIEEMNLAWDAEQDAPHDYEITAGTGKALMTQAERSSRLMSKAMATLQNIGVSLV</sequence>
<name>A0A5N5E463_RHOER</name>
<feature type="domain" description="Gp28/Gp37-like" evidence="1">
    <location>
        <begin position="50"/>
        <end position="546"/>
    </location>
</feature>
<protein>
    <recommendedName>
        <fullName evidence="1">Gp28/Gp37-like domain-containing protein</fullName>
    </recommendedName>
</protein>
<gene>
    <name evidence="2" type="ORF">BS297_17865</name>
</gene>
<dbReference type="InterPro" id="IPR029432">
    <property type="entry name" value="Gp28/Gp37-like_dom"/>
</dbReference>